<keyword evidence="6" id="KW-0325">Glycoprotein</keyword>
<dbReference type="InterPro" id="IPR009030">
    <property type="entry name" value="Growth_fac_rcpt_cys_sf"/>
</dbReference>
<keyword evidence="4" id="KW-0106">Calcium</keyword>
<keyword evidence="7" id="KW-0175">Coiled coil</keyword>
<feature type="transmembrane region" description="Helical" evidence="9">
    <location>
        <begin position="2513"/>
        <end position="2534"/>
    </location>
</feature>
<evidence type="ECO:0000256" key="1">
    <source>
        <dbReference type="ARBA" id="ARBA00022536"/>
    </source>
</evidence>
<dbReference type="InterPro" id="IPR000436">
    <property type="entry name" value="Sushi_SCR_CCP_dom"/>
</dbReference>
<feature type="domain" description="Sushi" evidence="10">
    <location>
        <begin position="1223"/>
        <end position="1279"/>
    </location>
</feature>
<comment type="caution">
    <text evidence="11">The sequence shown here is derived from an EMBL/GenBank/DDBJ whole genome shotgun (WGS) entry which is preliminary data.</text>
</comment>
<feature type="domain" description="Sushi" evidence="10">
    <location>
        <begin position="975"/>
        <end position="1030"/>
    </location>
</feature>
<feature type="domain" description="Sushi" evidence="10">
    <location>
        <begin position="2024"/>
        <end position="2079"/>
    </location>
</feature>
<keyword evidence="1" id="KW-0245">EGF-like domain</keyword>
<keyword evidence="12" id="KW-1185">Reference proteome</keyword>
<feature type="coiled-coil region" evidence="7">
    <location>
        <begin position="2708"/>
        <end position="2735"/>
    </location>
</feature>
<evidence type="ECO:0000313" key="12">
    <source>
        <dbReference type="Proteomes" id="UP000186817"/>
    </source>
</evidence>
<dbReference type="OrthoDB" id="421220at2759"/>
<evidence type="ECO:0000256" key="5">
    <source>
        <dbReference type="ARBA" id="ARBA00023157"/>
    </source>
</evidence>
<sequence length="2840" mass="297319">MLAGTTAKCPRCADGFSPLVALDTSLQDGPPQPRCVDSFMRPSTFTCAPGACTAPANLSGAAQPACLEGWNIGSGGVCTAACQPGFRASPETLECDATVLTPASFSCRARGCTAPVDIDNAASPACEEGEEMNHGGSCTPRCRFGYAPSEALLNCEFGTFRPQRFRCSQAAVLGSEVWAVASAAVGGGRALAAFNQAGKGLTVHLLQVVDGVIGPSGSTTVEAWEQVGGSLVAISVGSANLLIYVRRSSCSSGWEAAFQRIAVSGGRILAGATTTRTLGSESDPSTAFAGAWLPGLQRNVVALGRQVYLATAGSTVQLSTMPALTATEVLALSISSAGSDKALAVYSDRGCVRHRLALVATGSLSWQAEEELIDNRTERPTCVEGTSVALVPLGSQQLLAVAATVCLLCAGEVESNGMRWSEVWDFLVPDAGEEVWSVQGAAWHDGGAVFALELTGGSLNLRWADGFGPRSASQQAPSTSSSASFTLTPVAPRQVALAYGAFTPYGASDGTLWTLPRKRCRLPEASLALTAYDVSGCVIDSDSEDSDGFIFEDECLVRCADPRQRFAARSFCREQEGQFEFLGCDALCQAPAVPGALTPGCREGSRIVIGGVCTSACPEGFAATVPALLCAFRPDQSSLPFLEPRTFSCIPLGCAAPMCTETTAQPTCRGGWHVPHSKLCLPNCLPGYAPTVPYLSCFAGRLEPASYDCRLEGVSCSAPSVLGASNPSCVEGNVIVHGGVCTARCSEALFTATEPTLRCQDGILTPSTFSCAPPCFLSEAPEQAALPPCAEGLSILHGATCTFRCNFGFEPQPSSAMCERGSFATSASNGNAFVCVQVAQDCVAPSSAFHLGIGYVAAPGELCDQLGGAVPHSQDCRGVCPRAGYTPSPTALSCSDGALSPQSFTCGRSCTAAPLADVQFSNPSGACEEGEEIGHSLRCTTTCSAGYVPSVGSLECYDGALSPPSFECRRFLLGCPAPSLVAGGLAPSCAEGSFIPEGSTCTASCEEAFVPEPAQLRCTRQALSPQSFECLQGCQLAGLTPRGGSCLEGTAVKHGQGCTAQCAAGYAPSVPFLACSRGLLTPTSFDCLRVCNAVIGTVALYPSLSPDWPAPTTGEPACAEGAMIESAGQCRAICSLGYKPDTELLGCQDGELTPSTFTCEVVRPCFLASAPNGASPPCAEGFTVQHNATCTASCLPGFLPSFEELHCWDGVLTPLTFTCLQMCTAPAVANAPQPCLEGTLLAPSSICTAQCAAGFAPSVTTLTCSESGSGLFTPLDFSCGRTCDAPRIEGALSPACEQLPLRHSQSCSFRCPAGTSSEGEVLCNDGTLVYVGAVSCRLNCQSSENVVGALNPSCQEGAAVPHSGTCNPACTLGATAVPPSLRCRDGRLVAPGYFQEFLTTTITTSTWTRTSRTFTSLTTRTSTSTSRTLTQALSSSTSSTSSSWSATITRSSSTTASTSSTSTVNGSMEETTTSSATTTTFAGSSTSSTATTMTLTSTLSTVTAFTSTSSSTSSSQSSTHISANTSEAVSSTTLSGTSITISTTTAVSTTRTSTASATLTTVTVTLPVDLSPSFSCVRTPQLQVEVSGQFHSGGAPTGAVAAALAAPSGAGLAVAFQLAGALDLTIGHQLPRGDWQWGPAATLHDGTDVMQGFRARLASLGGDRLASAVAAAFRDGSGRISLRTALRPPRGLAPALGCALVTGASVDDLQLFASGDGVLWLAHINEEGLAHISVVRGVGPWRMSLQVSPEVLLSTGVSRMSSVAVDWRVPGPRHAIFLYEVQSQEVAATPLALTRVAMLQDPLGTPVLGEAEVLNEGPVLFPDMVALSDGRILCSFVDARRPSSSSTLRMGRLGGWPDDQPEGPSSWAALSWGERVDAGTAPARLGSFGDAGPVMVVSATSARWLHAWGRLVTLGPVQALAGRVGADATPVVLRQNEVALLLPVAGDPSAVHRASLEWTCFLPQDTTGYVTTACLATERPLLEKDCKVSCADGYLVEGQGPRAVCPMPPEAAFFQLSGCVPQPCIAPQGILNAAEDACASGWAVPHGRTCEAMCAPGFAPTVAQLHCEVGIFQPSTFACQATCCEDRPAENATSCVALPPRSLPCSAPLGVGLAQDPSCAEGFQIPIGGRCRPACIEGYEPTVALLRCNTSGTGELSPATFQCQRQRVDSNSSDQTDDPDAGESAGLFLVGAELRLDIFPVSLSTPASVLAELPAARGALRAASSTSAVRAASAAALRMPQEQVAVVLHNQMNISSRRLAENEEAFSNLTLYSLILGRGNATEVVLQIQELLAGGSPALLFEESLRTSLPELLGDQAPSLLAALADEVTSGWISSLHKLPDSEILLTLVPSSDFAATLPPELDDFLAKVFQQTDDGGDNSVDSEEGFPYTDGFLDFLEGVWFLQATRIQLASRLGSGIATDTVLALIAFLIVCAVVFAVAAVHYRCFVRPHTAFQLGGWDETSYRAVYIIPESHRYSWAPLSQSRLRDATTLCALCCCPCLRMPTTWYRGGVLPYWLGVCACCFFGPICWPCLGCTMRSRMAVVFGIPGSILSRLYIWLCCCCCAATQESLHVDGALRELREASRRAAETRGEVQSQLEPPRPPEQVSMQEKAVPSRRRLSQRLQKLARRAGRLSLLVKPSPSKIAGAPPAADAAESAAPAVQLVRPAIRTRIERDWPVKGRRPMTFRSYQRRLAGSGYFDRTVGSMVAAILAEIEALQERLQQLTLLQAEEEARWKDEDVLSCGNLGTLGCCERLALVVSCHQLEKSRAELQEALQQRAHEAEEMRLQEQQRQREQLLEYKDGLRHLLGKLREEYDQDMATLKQVQEEDHTRGEQSVSG</sequence>
<evidence type="ECO:0000256" key="9">
    <source>
        <dbReference type="SAM" id="Phobius"/>
    </source>
</evidence>
<proteinExistence type="predicted"/>
<dbReference type="Proteomes" id="UP000186817">
    <property type="component" value="Unassembled WGS sequence"/>
</dbReference>
<organism evidence="11 12">
    <name type="scientific">Symbiodinium microadriaticum</name>
    <name type="common">Dinoflagellate</name>
    <name type="synonym">Zooxanthella microadriatica</name>
    <dbReference type="NCBI Taxonomy" id="2951"/>
    <lineage>
        <taxon>Eukaryota</taxon>
        <taxon>Sar</taxon>
        <taxon>Alveolata</taxon>
        <taxon>Dinophyceae</taxon>
        <taxon>Suessiales</taxon>
        <taxon>Symbiodiniaceae</taxon>
        <taxon>Symbiodinium</taxon>
    </lineage>
</organism>
<feature type="domain" description="Sushi" evidence="10">
    <location>
        <begin position="52"/>
        <end position="107"/>
    </location>
</feature>
<feature type="domain" description="Sushi" evidence="10">
    <location>
        <begin position="112"/>
        <end position="167"/>
    </location>
</feature>
<evidence type="ECO:0000256" key="7">
    <source>
        <dbReference type="SAM" id="Coils"/>
    </source>
</evidence>
<feature type="region of interest" description="Disordered" evidence="8">
    <location>
        <begin position="1418"/>
        <end position="1488"/>
    </location>
</feature>
<evidence type="ECO:0000256" key="8">
    <source>
        <dbReference type="SAM" id="MobiDB-lite"/>
    </source>
</evidence>
<reference evidence="11 12" key="1">
    <citation type="submission" date="2016-02" db="EMBL/GenBank/DDBJ databases">
        <title>Genome analysis of coral dinoflagellate symbionts highlights evolutionary adaptations to a symbiotic lifestyle.</title>
        <authorList>
            <person name="Aranda M."/>
            <person name="Li Y."/>
            <person name="Liew Y.J."/>
            <person name="Baumgarten S."/>
            <person name="Simakov O."/>
            <person name="Wilson M."/>
            <person name="Piel J."/>
            <person name="Ashoor H."/>
            <person name="Bougouffa S."/>
            <person name="Bajic V.B."/>
            <person name="Ryu T."/>
            <person name="Ravasi T."/>
            <person name="Bayer T."/>
            <person name="Micklem G."/>
            <person name="Kim H."/>
            <person name="Bhak J."/>
            <person name="Lajeunesse T.C."/>
            <person name="Voolstra C.R."/>
        </authorList>
    </citation>
    <scope>NUCLEOTIDE SEQUENCE [LARGE SCALE GENOMIC DNA]</scope>
    <source>
        <strain evidence="11 12">CCMP2467</strain>
    </source>
</reference>
<dbReference type="PANTHER" id="PTHR24039">
    <property type="entry name" value="FIBRILLIN-RELATED"/>
    <property type="match status" value="1"/>
</dbReference>
<dbReference type="SUPFAM" id="SSF57184">
    <property type="entry name" value="Growth factor receptor domain"/>
    <property type="match status" value="1"/>
</dbReference>
<keyword evidence="3" id="KW-0677">Repeat</keyword>
<evidence type="ECO:0000256" key="6">
    <source>
        <dbReference type="ARBA" id="ARBA00023180"/>
    </source>
</evidence>
<gene>
    <name evidence="11" type="ORF">AK812_SmicGene16443</name>
</gene>
<protein>
    <recommendedName>
        <fullName evidence="10">Sushi domain-containing protein</fullName>
    </recommendedName>
</protein>
<evidence type="ECO:0000259" key="10">
    <source>
        <dbReference type="SMART" id="SM00032"/>
    </source>
</evidence>
<feature type="domain" description="Sushi" evidence="10">
    <location>
        <begin position="716"/>
        <end position="771"/>
    </location>
</feature>
<keyword evidence="9" id="KW-0472">Membrane</keyword>
<evidence type="ECO:0000256" key="2">
    <source>
        <dbReference type="ARBA" id="ARBA00022729"/>
    </source>
</evidence>
<keyword evidence="9" id="KW-0812">Transmembrane</keyword>
<feature type="compositionally biased region" description="Low complexity" evidence="8">
    <location>
        <begin position="1471"/>
        <end position="1488"/>
    </location>
</feature>
<feature type="domain" description="Sushi" evidence="10">
    <location>
        <begin position="1165"/>
        <end position="1219"/>
    </location>
</feature>
<evidence type="ECO:0000313" key="11">
    <source>
        <dbReference type="EMBL" id="OLQ00841.1"/>
    </source>
</evidence>
<feature type="region of interest" description="Disordered" evidence="8">
    <location>
        <begin position="2588"/>
        <end position="2619"/>
    </location>
</feature>
<accession>A0A1Q9E090</accession>
<feature type="transmembrane region" description="Helical" evidence="9">
    <location>
        <begin position="2423"/>
        <end position="2444"/>
    </location>
</feature>
<feature type="domain" description="Sushi" evidence="10">
    <location>
        <begin position="775"/>
        <end position="835"/>
    </location>
</feature>
<dbReference type="PANTHER" id="PTHR24039:SF28">
    <property type="entry name" value="EGF-LIKE DOMAIN-CONTAINING PROTEIN"/>
    <property type="match status" value="1"/>
</dbReference>
<feature type="coiled-coil region" evidence="7">
    <location>
        <begin position="2762"/>
        <end position="2829"/>
    </location>
</feature>
<keyword evidence="9" id="KW-1133">Transmembrane helix</keyword>
<keyword evidence="2" id="KW-0732">Signal</keyword>
<evidence type="ECO:0000256" key="3">
    <source>
        <dbReference type="ARBA" id="ARBA00022737"/>
    </source>
</evidence>
<feature type="region of interest" description="Disordered" evidence="8">
    <location>
        <begin position="1507"/>
        <end position="1527"/>
    </location>
</feature>
<dbReference type="EMBL" id="LSRX01000313">
    <property type="protein sequence ID" value="OLQ00841.1"/>
    <property type="molecule type" value="Genomic_DNA"/>
</dbReference>
<name>A0A1Q9E090_SYMMI</name>
<evidence type="ECO:0000256" key="4">
    <source>
        <dbReference type="ARBA" id="ARBA00022837"/>
    </source>
</evidence>
<feature type="domain" description="Sushi" evidence="10">
    <location>
        <begin position="1283"/>
        <end position="1336"/>
    </location>
</feature>
<dbReference type="SMART" id="SM00032">
    <property type="entry name" value="CCP"/>
    <property type="match status" value="9"/>
</dbReference>
<keyword evidence="5" id="KW-1015">Disulfide bond</keyword>
<feature type="compositionally biased region" description="Low complexity" evidence="8">
    <location>
        <begin position="1418"/>
        <end position="1463"/>
    </location>
</feature>